<dbReference type="GeneID" id="93096373"/>
<evidence type="ECO:0000313" key="4">
    <source>
        <dbReference type="Proteomes" id="UP000654720"/>
    </source>
</evidence>
<accession>A0A413IJJ7</accession>
<proteinExistence type="predicted"/>
<dbReference type="RefSeq" id="WP_027201411.1">
    <property type="nucleotide sequence ID" value="NZ_CAJUBB010000020.1"/>
</dbReference>
<keyword evidence="4" id="KW-1185">Reference proteome</keyword>
<reference evidence="1 4" key="2">
    <citation type="submission" date="2021-02" db="EMBL/GenBank/DDBJ databases">
        <title>FDA dAtabase for Regulatory Grade micrObial Sequences (FDA-ARGOS): Supporting development and validation of Infectious Disease Dx tests.</title>
        <authorList>
            <person name="Carlson P."/>
            <person name="Fischbach M."/>
            <person name="Hastie J."/>
            <person name="Bilen M."/>
            <person name="Cheng A."/>
            <person name="Tallon L."/>
            <person name="Sadzewicz L."/>
            <person name="Zhao X."/>
            <person name="Boylan J."/>
            <person name="Ott S."/>
            <person name="Bowen H."/>
            <person name="Vavikolanu K."/>
            <person name="Mehta A."/>
            <person name="Aluvathingal J."/>
            <person name="Nadendla S."/>
            <person name="Yan Y."/>
            <person name="Sichtig H."/>
        </authorList>
    </citation>
    <scope>NUCLEOTIDE SEQUENCE [LARGE SCALE GENOMIC DNA]</scope>
    <source>
        <strain evidence="1 4">FDAARGOS_1229</strain>
    </source>
</reference>
<dbReference type="OrthoDB" id="1099567at2"/>
<dbReference type="Gene3D" id="2.30.180.10">
    <property type="entry name" value="FAS1 domain"/>
    <property type="match status" value="1"/>
</dbReference>
<dbReference type="EMBL" id="QSCR01000037">
    <property type="protein sequence ID" value="RGY13330.1"/>
    <property type="molecule type" value="Genomic_DNA"/>
</dbReference>
<dbReference type="EMBL" id="CP069450">
    <property type="protein sequence ID" value="QRO50792.1"/>
    <property type="molecule type" value="Genomic_DNA"/>
</dbReference>
<gene>
    <name evidence="2" type="ORF">DXA50_16535</name>
    <name evidence="1" type="ORF">I6J59_03945</name>
</gene>
<evidence type="ECO:0000313" key="3">
    <source>
        <dbReference type="Proteomes" id="UP000286063"/>
    </source>
</evidence>
<name>A0A413IJJ7_9BACT</name>
<dbReference type="Proteomes" id="UP000286063">
    <property type="component" value="Unassembled WGS sequence"/>
</dbReference>
<evidence type="ECO:0000313" key="1">
    <source>
        <dbReference type="EMBL" id="QRO50792.1"/>
    </source>
</evidence>
<protein>
    <recommendedName>
        <fullName evidence="5">FAS1 domain-containing protein</fullName>
    </recommendedName>
</protein>
<organism evidence="2 3">
    <name type="scientific">Butyricimonas virosa</name>
    <dbReference type="NCBI Taxonomy" id="544645"/>
    <lineage>
        <taxon>Bacteria</taxon>
        <taxon>Pseudomonadati</taxon>
        <taxon>Bacteroidota</taxon>
        <taxon>Bacteroidia</taxon>
        <taxon>Bacteroidales</taxon>
        <taxon>Odoribacteraceae</taxon>
        <taxon>Butyricimonas</taxon>
    </lineage>
</organism>
<dbReference type="Proteomes" id="UP000654720">
    <property type="component" value="Chromosome"/>
</dbReference>
<evidence type="ECO:0008006" key="5">
    <source>
        <dbReference type="Google" id="ProtNLM"/>
    </source>
</evidence>
<dbReference type="AlphaFoldDB" id="A0A413IJJ7"/>
<evidence type="ECO:0000313" key="2">
    <source>
        <dbReference type="EMBL" id="RGY13330.1"/>
    </source>
</evidence>
<sequence length="207" mass="23461">MAKITYMLKGVILVMVLALGSCTKWNYHDGGLSDGVHDCSMWEYFHTQPHDWDSTMIMIEHAGLKELFEGRGEHEQITFFGVTNLSILNYMLQNGYKRVIDIPVEDCKNILCKLIVPKRLMVNDIPRGQIVANTGEKVDGMETQTLRGSVFMWTHQEPYMQIEEAGEVSLYIRTNSGSVSFRVVSTDIQTNNGVVQAMGYAFDLNKI</sequence>
<reference evidence="2 3" key="1">
    <citation type="submission" date="2018-08" db="EMBL/GenBank/DDBJ databases">
        <title>A genome reference for cultivated species of the human gut microbiota.</title>
        <authorList>
            <person name="Zou Y."/>
            <person name="Xue W."/>
            <person name="Luo G."/>
        </authorList>
    </citation>
    <scope>NUCLEOTIDE SEQUENCE [LARGE SCALE GENOMIC DNA]</scope>
    <source>
        <strain evidence="2 3">OF02-7</strain>
    </source>
</reference>
<dbReference type="PROSITE" id="PS51257">
    <property type="entry name" value="PROKAR_LIPOPROTEIN"/>
    <property type="match status" value="1"/>
</dbReference>
<dbReference type="SUPFAM" id="SSF82153">
    <property type="entry name" value="FAS1 domain"/>
    <property type="match status" value="1"/>
</dbReference>
<dbReference type="InterPro" id="IPR036378">
    <property type="entry name" value="FAS1_dom_sf"/>
</dbReference>